<dbReference type="GO" id="GO:0008233">
    <property type="term" value="F:peptidase activity"/>
    <property type="evidence" value="ECO:0007669"/>
    <property type="project" value="UniProtKB-KW"/>
</dbReference>
<feature type="region of interest" description="Disordered" evidence="1">
    <location>
        <begin position="1"/>
        <end position="42"/>
    </location>
</feature>
<keyword evidence="4" id="KW-0645">Protease</keyword>
<feature type="transmembrane region" description="Helical" evidence="2">
    <location>
        <begin position="132"/>
        <end position="153"/>
    </location>
</feature>
<feature type="region of interest" description="Disordered" evidence="1">
    <location>
        <begin position="561"/>
        <end position="659"/>
    </location>
</feature>
<dbReference type="SMART" id="SM00460">
    <property type="entry name" value="TGc"/>
    <property type="match status" value="1"/>
</dbReference>
<dbReference type="InterPro" id="IPR002931">
    <property type="entry name" value="Transglutaminase-like"/>
</dbReference>
<protein>
    <submittedName>
        <fullName evidence="4">Transglutaminase-like enzyme, cysteine protease</fullName>
    </submittedName>
</protein>
<dbReference type="GO" id="GO:0006508">
    <property type="term" value="P:proteolysis"/>
    <property type="evidence" value="ECO:0007669"/>
    <property type="project" value="UniProtKB-KW"/>
</dbReference>
<comment type="caution">
    <text evidence="4">The sequence shown here is derived from an EMBL/GenBank/DDBJ whole genome shotgun (WGS) entry which is preliminary data.</text>
</comment>
<dbReference type="InterPro" id="IPR052901">
    <property type="entry name" value="Bact_TGase-like"/>
</dbReference>
<feature type="transmembrane region" description="Helical" evidence="2">
    <location>
        <begin position="56"/>
        <end position="74"/>
    </location>
</feature>
<feature type="transmembrane region" description="Helical" evidence="2">
    <location>
        <begin position="202"/>
        <end position="223"/>
    </location>
</feature>
<dbReference type="SUPFAM" id="SSF54001">
    <property type="entry name" value="Cysteine proteinases"/>
    <property type="match status" value="1"/>
</dbReference>
<accession>M0PCI5</accession>
<keyword evidence="5" id="KW-1185">Reference proteome</keyword>
<evidence type="ECO:0000313" key="5">
    <source>
        <dbReference type="Proteomes" id="UP000011575"/>
    </source>
</evidence>
<dbReference type="PATRIC" id="fig|1230454.4.peg.1722"/>
<dbReference type="InterPro" id="IPR038765">
    <property type="entry name" value="Papain-like_cys_pep_sf"/>
</dbReference>
<feature type="domain" description="Transglutaminase-like" evidence="3">
    <location>
        <begin position="479"/>
        <end position="549"/>
    </location>
</feature>
<organism evidence="4 5">
    <name type="scientific">Halorubrum aidingense JCM 13560</name>
    <dbReference type="NCBI Taxonomy" id="1230454"/>
    <lineage>
        <taxon>Archaea</taxon>
        <taxon>Methanobacteriati</taxon>
        <taxon>Methanobacteriota</taxon>
        <taxon>Stenosarchaea group</taxon>
        <taxon>Halobacteria</taxon>
        <taxon>Halobacteriales</taxon>
        <taxon>Haloferacaceae</taxon>
        <taxon>Halorubrum</taxon>
    </lineage>
</organism>
<evidence type="ECO:0000313" key="4">
    <source>
        <dbReference type="EMBL" id="EMA67756.1"/>
    </source>
</evidence>
<keyword evidence="2" id="KW-1133">Transmembrane helix</keyword>
<evidence type="ECO:0000256" key="2">
    <source>
        <dbReference type="SAM" id="Phobius"/>
    </source>
</evidence>
<feature type="compositionally biased region" description="Low complexity" evidence="1">
    <location>
        <begin position="601"/>
        <end position="615"/>
    </location>
</feature>
<feature type="compositionally biased region" description="Gly residues" evidence="1">
    <location>
        <begin position="616"/>
        <end position="627"/>
    </location>
</feature>
<feature type="transmembrane region" description="Helical" evidence="2">
    <location>
        <begin position="160"/>
        <end position="178"/>
    </location>
</feature>
<reference evidence="4 5" key="1">
    <citation type="journal article" date="2014" name="PLoS Genet.">
        <title>Phylogenetically driven sequencing of extremely halophilic archaea reveals strategies for static and dynamic osmo-response.</title>
        <authorList>
            <person name="Becker E.A."/>
            <person name="Seitzer P.M."/>
            <person name="Tritt A."/>
            <person name="Larsen D."/>
            <person name="Krusor M."/>
            <person name="Yao A.I."/>
            <person name="Wu D."/>
            <person name="Madern D."/>
            <person name="Eisen J.A."/>
            <person name="Darling A.E."/>
            <person name="Facciotti M.T."/>
        </authorList>
    </citation>
    <scope>NUCLEOTIDE SEQUENCE [LARGE SCALE GENOMIC DNA]</scope>
    <source>
        <strain evidence="4 5">JCM 13560</strain>
    </source>
</reference>
<keyword evidence="4" id="KW-0378">Hydrolase</keyword>
<evidence type="ECO:0000259" key="3">
    <source>
        <dbReference type="SMART" id="SM00460"/>
    </source>
</evidence>
<feature type="transmembrane region" description="Helical" evidence="2">
    <location>
        <begin position="106"/>
        <end position="126"/>
    </location>
</feature>
<feature type="transmembrane region" description="Helical" evidence="2">
    <location>
        <begin position="80"/>
        <end position="99"/>
    </location>
</feature>
<feature type="transmembrane region" description="Helical" evidence="2">
    <location>
        <begin position="235"/>
        <end position="257"/>
    </location>
</feature>
<gene>
    <name evidence="4" type="ORF">C461_08514</name>
</gene>
<dbReference type="STRING" id="1230454.C461_08514"/>
<feature type="compositionally biased region" description="Basic and acidic residues" evidence="1">
    <location>
        <begin position="1"/>
        <end position="34"/>
    </location>
</feature>
<evidence type="ECO:0000256" key="1">
    <source>
        <dbReference type="SAM" id="MobiDB-lite"/>
    </source>
</evidence>
<dbReference type="Pfam" id="PF13559">
    <property type="entry name" value="DUF4129"/>
    <property type="match status" value="1"/>
</dbReference>
<keyword evidence="2" id="KW-0812">Transmembrane</keyword>
<dbReference type="PANTHER" id="PTHR42736">
    <property type="entry name" value="PROTEIN-GLUTAMINE GAMMA-GLUTAMYLTRANSFERASE"/>
    <property type="match status" value="1"/>
</dbReference>
<dbReference type="InterPro" id="IPR025403">
    <property type="entry name" value="TgpA-like_C"/>
</dbReference>
<dbReference type="RefSeq" id="WP_008000336.1">
    <property type="nucleotide sequence ID" value="NZ_AOJI01000022.1"/>
</dbReference>
<dbReference type="Gene3D" id="3.10.620.30">
    <property type="match status" value="1"/>
</dbReference>
<dbReference type="Proteomes" id="UP000011575">
    <property type="component" value="Unassembled WGS sequence"/>
</dbReference>
<dbReference type="EMBL" id="AOJI01000022">
    <property type="protein sequence ID" value="EMA67756.1"/>
    <property type="molecule type" value="Genomic_DNA"/>
</dbReference>
<dbReference type="PANTHER" id="PTHR42736:SF1">
    <property type="entry name" value="PROTEIN-GLUTAMINE GAMMA-GLUTAMYLTRANSFERASE"/>
    <property type="match status" value="1"/>
</dbReference>
<dbReference type="Pfam" id="PF01841">
    <property type="entry name" value="Transglut_core"/>
    <property type="match status" value="1"/>
</dbReference>
<keyword evidence="2" id="KW-0472">Membrane</keyword>
<sequence length="794" mass="82868">MSDRSLLDRMRSDRERAARERSAVDRSAPHRSTGDRSAPGGVGPLGVLPPGIADPAVAGVALVTGAYLAVFLGATDVVGGTIRTAVAVATAGVAGAALARVVRERTAVRLTAALFAATLAGYYFAIPASQRAVFSVESVAYDVVSLLTGLSVLRLALADVWILAVAPVPTFLVGYLAGRGRHVPAATVAGGTLSFLVLTGDAGGTATLAGVVGIALTAGLDTLSAPGRLRSHGGTLAAVLAAMILVSATVTVLPAGAAQPWALDRGNPTLESTLGADDRVEIVGPTRLSPEVRYTIESPIASNWHANAYDRYTGDGWVRSGEQSALDGPLDGPPGETTTANVTIEPASETRLLPAPWQAVDARGAGSSTARVDERETIRLGAPLVPGDVATVESRVLDAEPAELRNASTEYDPAIEARYTQLPESTPDRVGDRTDAIVSEAGAENPYDQAVAIERYLIEEYDYSLTVEKPDGDVADAFLFEMDAGYCTYFATTMVAMLRSQGVPAQFVTGYTTGEAVGDDRYVVRGQNAHAWVKVYFPEHGWVEFDPTPAADRDRIRQAQLAEARADGDENVDTAESSVDTSLEFEGSSADVDPSADDGPTAETNATDDGNDTAAGDGGNDTAGAAGGEVPRRELVPGTGVDGGGIGDGDDGSGGDGWLPVPSGTAAAVWLLLAAAVAAGARRVRAVARARTAARLWLPSRAAPSEDARRAFATLERLLAGRYRPRRSGETPRQYLEAVRVRGADERVQAVGEIYERATYAGTVTRSEAAEARRIVRRLTLERLPGVGRLFGGR</sequence>
<name>M0PCI5_9EURY</name>
<proteinExistence type="predicted"/>
<dbReference type="AlphaFoldDB" id="M0PCI5"/>